<dbReference type="InterPro" id="IPR055187">
    <property type="entry name" value="C2CH-3rd_BIRD-IDD"/>
</dbReference>
<feature type="compositionally biased region" description="Low complexity" evidence="9">
    <location>
        <begin position="41"/>
        <end position="56"/>
    </location>
</feature>
<accession>A0AAN9XM43</accession>
<dbReference type="PANTHER" id="PTHR10593">
    <property type="entry name" value="SERINE/THREONINE-PROTEIN KINASE RIO"/>
    <property type="match status" value="1"/>
</dbReference>
<dbReference type="Gene3D" id="3.30.160.60">
    <property type="entry name" value="Classic Zinc Finger"/>
    <property type="match status" value="1"/>
</dbReference>
<keyword evidence="1" id="KW-0479">Metal-binding</keyword>
<proteinExistence type="predicted"/>
<dbReference type="FunFam" id="3.30.160.60:FF:000554">
    <property type="entry name" value="protein indeterminate-domain 12-like"/>
    <property type="match status" value="1"/>
</dbReference>
<keyword evidence="3 8" id="KW-0863">Zinc-finger</keyword>
<keyword evidence="7" id="KW-0804">Transcription</keyword>
<dbReference type="PROSITE" id="PS50157">
    <property type="entry name" value="ZINC_FINGER_C2H2_2"/>
    <property type="match status" value="1"/>
</dbReference>
<evidence type="ECO:0000256" key="9">
    <source>
        <dbReference type="SAM" id="MobiDB-lite"/>
    </source>
</evidence>
<dbReference type="Pfam" id="PF00096">
    <property type="entry name" value="zf-C2H2"/>
    <property type="match status" value="1"/>
</dbReference>
<reference evidence="11 12" key="1">
    <citation type="submission" date="2024-01" db="EMBL/GenBank/DDBJ databases">
        <title>The genomes of 5 underutilized Papilionoideae crops provide insights into root nodulation and disease resistanc.</title>
        <authorList>
            <person name="Jiang F."/>
        </authorList>
    </citation>
    <scope>NUCLEOTIDE SEQUENCE [LARGE SCALE GENOMIC DNA]</scope>
    <source>
        <strain evidence="11">DUOXIRENSHENG_FW03</strain>
        <tissue evidence="11">Leaves</tissue>
    </source>
</reference>
<evidence type="ECO:0000256" key="6">
    <source>
        <dbReference type="ARBA" id="ARBA00023125"/>
    </source>
</evidence>
<dbReference type="FunFam" id="3.30.160.60:FF:000131">
    <property type="entry name" value="protein indeterminate-domain 5, chloroplastic-like"/>
    <property type="match status" value="1"/>
</dbReference>
<evidence type="ECO:0000256" key="2">
    <source>
        <dbReference type="ARBA" id="ARBA00022737"/>
    </source>
</evidence>
<evidence type="ECO:0000256" key="4">
    <source>
        <dbReference type="ARBA" id="ARBA00022833"/>
    </source>
</evidence>
<evidence type="ECO:0000256" key="3">
    <source>
        <dbReference type="ARBA" id="ARBA00022771"/>
    </source>
</evidence>
<dbReference type="SMART" id="SM00355">
    <property type="entry name" value="ZnF_C2H2"/>
    <property type="match status" value="3"/>
</dbReference>
<organism evidence="11 12">
    <name type="scientific">Psophocarpus tetragonolobus</name>
    <name type="common">Winged bean</name>
    <name type="synonym">Dolichos tetragonolobus</name>
    <dbReference type="NCBI Taxonomy" id="3891"/>
    <lineage>
        <taxon>Eukaryota</taxon>
        <taxon>Viridiplantae</taxon>
        <taxon>Streptophyta</taxon>
        <taxon>Embryophyta</taxon>
        <taxon>Tracheophyta</taxon>
        <taxon>Spermatophyta</taxon>
        <taxon>Magnoliopsida</taxon>
        <taxon>eudicotyledons</taxon>
        <taxon>Gunneridae</taxon>
        <taxon>Pentapetalae</taxon>
        <taxon>rosids</taxon>
        <taxon>fabids</taxon>
        <taxon>Fabales</taxon>
        <taxon>Fabaceae</taxon>
        <taxon>Papilionoideae</taxon>
        <taxon>50 kb inversion clade</taxon>
        <taxon>NPAAA clade</taxon>
        <taxon>indigoferoid/millettioid clade</taxon>
        <taxon>Phaseoleae</taxon>
        <taxon>Psophocarpus</taxon>
    </lineage>
</organism>
<keyword evidence="12" id="KW-1185">Reference proteome</keyword>
<evidence type="ECO:0000256" key="8">
    <source>
        <dbReference type="PROSITE-ProRule" id="PRU00042"/>
    </source>
</evidence>
<comment type="caution">
    <text evidence="11">The sequence shown here is derived from an EMBL/GenBank/DDBJ whole genome shotgun (WGS) entry which is preliminary data.</text>
</comment>
<evidence type="ECO:0000313" key="12">
    <source>
        <dbReference type="Proteomes" id="UP001386955"/>
    </source>
</evidence>
<dbReference type="GO" id="GO:0005634">
    <property type="term" value="C:nucleus"/>
    <property type="evidence" value="ECO:0007669"/>
    <property type="project" value="TreeGrafter"/>
</dbReference>
<keyword evidence="2" id="KW-0677">Repeat</keyword>
<dbReference type="Pfam" id="PF22995">
    <property type="entry name" value="C2CH-3rd_BIRD-IDD"/>
    <property type="match status" value="1"/>
</dbReference>
<gene>
    <name evidence="11" type="ORF">VNO78_18363</name>
</gene>
<protein>
    <recommendedName>
        <fullName evidence="10">C2H2-type domain-containing protein</fullName>
    </recommendedName>
</protein>
<dbReference type="GO" id="GO:0003677">
    <property type="term" value="F:DNA binding"/>
    <property type="evidence" value="ECO:0007669"/>
    <property type="project" value="UniProtKB-KW"/>
</dbReference>
<dbReference type="GO" id="GO:0003700">
    <property type="term" value="F:DNA-binding transcription factor activity"/>
    <property type="evidence" value="ECO:0007669"/>
    <property type="project" value="TreeGrafter"/>
</dbReference>
<dbReference type="Pfam" id="PF22996">
    <property type="entry name" value="C2H2-2nd_BIRD-IDD"/>
    <property type="match status" value="1"/>
</dbReference>
<dbReference type="Pfam" id="PF22992">
    <property type="entry name" value="C2CH-4th_BIRD-IDD"/>
    <property type="match status" value="1"/>
</dbReference>
<dbReference type="InterPro" id="IPR013087">
    <property type="entry name" value="Znf_C2H2_type"/>
</dbReference>
<evidence type="ECO:0000256" key="7">
    <source>
        <dbReference type="ARBA" id="ARBA00023163"/>
    </source>
</evidence>
<dbReference type="PANTHER" id="PTHR10593:SF238">
    <property type="entry name" value="PROTEIN INDETERMINATE-DOMAIN 7-LIKE ISOFORM X2"/>
    <property type="match status" value="1"/>
</dbReference>
<dbReference type="AlphaFoldDB" id="A0AAN9XM43"/>
<dbReference type="InterPro" id="IPR055186">
    <property type="entry name" value="C2H2-2nd_BIRD-IDD"/>
</dbReference>
<dbReference type="InterPro" id="IPR036236">
    <property type="entry name" value="Znf_C2H2_sf"/>
</dbReference>
<evidence type="ECO:0000256" key="5">
    <source>
        <dbReference type="ARBA" id="ARBA00023015"/>
    </source>
</evidence>
<dbReference type="InterPro" id="IPR055185">
    <property type="entry name" value="C2CH-4th_BIRD-IDD"/>
</dbReference>
<dbReference type="EMBL" id="JAYMYS010000004">
    <property type="protein sequence ID" value="KAK7397196.1"/>
    <property type="molecule type" value="Genomic_DNA"/>
</dbReference>
<name>A0AAN9XM43_PSOTE</name>
<keyword evidence="5" id="KW-0805">Transcription regulation</keyword>
<evidence type="ECO:0000313" key="11">
    <source>
        <dbReference type="EMBL" id="KAK7397196.1"/>
    </source>
</evidence>
<feature type="region of interest" description="Disordered" evidence="9">
    <location>
        <begin position="37"/>
        <end position="75"/>
    </location>
</feature>
<dbReference type="InterPro" id="IPR031140">
    <property type="entry name" value="IDD1-16"/>
</dbReference>
<dbReference type="PROSITE" id="PS00028">
    <property type="entry name" value="ZINC_FINGER_C2H2_1"/>
    <property type="match status" value="1"/>
</dbReference>
<keyword evidence="6" id="KW-0238">DNA-binding</keyword>
<dbReference type="GO" id="GO:0008270">
    <property type="term" value="F:zinc ion binding"/>
    <property type="evidence" value="ECO:0007669"/>
    <property type="project" value="UniProtKB-KW"/>
</dbReference>
<dbReference type="Proteomes" id="UP001386955">
    <property type="component" value="Unassembled WGS sequence"/>
</dbReference>
<feature type="domain" description="C2H2-type" evidence="10">
    <location>
        <begin position="92"/>
        <end position="114"/>
    </location>
</feature>
<dbReference type="SUPFAM" id="SSF57667">
    <property type="entry name" value="beta-beta-alpha zinc fingers"/>
    <property type="match status" value="1"/>
</dbReference>
<evidence type="ECO:0000256" key="1">
    <source>
        <dbReference type="ARBA" id="ARBA00022723"/>
    </source>
</evidence>
<evidence type="ECO:0000259" key="10">
    <source>
        <dbReference type="PROSITE" id="PS50157"/>
    </source>
</evidence>
<sequence>MSNSNITSCDSWNFSTENTGQDAAAVKQQQLEMLGQLHSPSSNTSTTTNNSNGSNTISQPPVKKKRNLPGNPDPSAEVIALSPNTLVATNRFICEICNKGFQRDQNLQLHRRGHNLPWKLKLRTTTEVRKRVYVCPEPSCVHHNPARALGDLTGIKKHFSRKHGEKKWKCDKCSKKYAVQSDWKAHSKICGTKEYKCDCGTIFSRRDSFITHRAFCDALSEENNKFNEGQLPKMHGPNLQPPIIPNRVASLPINNNNHKHPLSSLPHDLITTMPAKPFNNNMDALTRSLSSTSSPSQLNSNSPNIMFEENGLHSSPHMSATALLQKAAQMGATVNSNNNMMSVVESMAPPSYGIMNHNMSPYNFNANGMDGGGNDIGIGMSGLDMFNVILDQSKALSKIIEQNNRSSYNGVLHAMNGRSSSGSIDVSGTKGSEDVTTLDLLGLGGGGGGEGNFYGCDQQSKMAAREMEYGEIGKIRMQGFKHFQQQTAAYEN</sequence>
<keyword evidence="4" id="KW-0862">Zinc</keyword>